<reference evidence="1 2" key="1">
    <citation type="submission" date="2021-06" db="EMBL/GenBank/DDBJ databases">
        <title>Caerostris extrusa draft genome.</title>
        <authorList>
            <person name="Kono N."/>
            <person name="Arakawa K."/>
        </authorList>
    </citation>
    <scope>NUCLEOTIDE SEQUENCE [LARGE SCALE GENOMIC DNA]</scope>
</reference>
<evidence type="ECO:0000313" key="1">
    <source>
        <dbReference type="EMBL" id="GIY96419.1"/>
    </source>
</evidence>
<name>A0AAV4XR96_CAEEX</name>
<gene>
    <name evidence="1" type="ORF">CEXT_243291</name>
</gene>
<proteinExistence type="predicted"/>
<comment type="caution">
    <text evidence="1">The sequence shown here is derived from an EMBL/GenBank/DDBJ whole genome shotgun (WGS) entry which is preliminary data.</text>
</comment>
<organism evidence="1 2">
    <name type="scientific">Caerostris extrusa</name>
    <name type="common">Bark spider</name>
    <name type="synonym">Caerostris bankana</name>
    <dbReference type="NCBI Taxonomy" id="172846"/>
    <lineage>
        <taxon>Eukaryota</taxon>
        <taxon>Metazoa</taxon>
        <taxon>Ecdysozoa</taxon>
        <taxon>Arthropoda</taxon>
        <taxon>Chelicerata</taxon>
        <taxon>Arachnida</taxon>
        <taxon>Araneae</taxon>
        <taxon>Araneomorphae</taxon>
        <taxon>Entelegynae</taxon>
        <taxon>Araneoidea</taxon>
        <taxon>Araneidae</taxon>
        <taxon>Caerostris</taxon>
    </lineage>
</organism>
<evidence type="ECO:0000313" key="2">
    <source>
        <dbReference type="Proteomes" id="UP001054945"/>
    </source>
</evidence>
<dbReference type="AlphaFoldDB" id="A0AAV4XR96"/>
<keyword evidence="2" id="KW-1185">Reference proteome</keyword>
<protein>
    <submittedName>
        <fullName evidence="1">Uncharacterized protein</fullName>
    </submittedName>
</protein>
<sequence length="134" mass="15576">MLSLVGKRVYIFTGIKRDISFPSKRRFEALCQQVFPNPFCNCVTLSNKSFAFGRRLARLEIRLRHSTAPGKTGWKKVSLYTCKDVGTFSYIAAGSYFYWISKVDRDKNNRMSFRIGSLEDVDLSMRWSSHFLPR</sequence>
<accession>A0AAV4XR96</accession>
<dbReference type="Proteomes" id="UP001054945">
    <property type="component" value="Unassembled WGS sequence"/>
</dbReference>
<dbReference type="EMBL" id="BPLR01018046">
    <property type="protein sequence ID" value="GIY96419.1"/>
    <property type="molecule type" value="Genomic_DNA"/>
</dbReference>